<sequence>MSIDEQTPPDFQQQLMTISAFSPYLSQQLERTPEYLQMLSGTSPYSEGELVKNIAAEIAAIDEEPELMRCARQIRHRETVRIAWRDLSGLAELPEVMRDVSDLADALVNSVLDWWHERLCLKLGTPHSRDGIPQRLLVLGMGKLGGRELNFSSDIDLIFAFPEAGETDGRKQLDNQTFFTRLGQKLINTLGQITADGFAYRVDMRLRPFGEVGALALSFDAMEHYYQTHGREWERYALIKARVMASDPQEGQALMQRLRPFVYRRYLDYGAVEQLRDMKIMINREAKRKGKQQDVKLGQGGIREIEFTAQVFQLMRGGRVHALQQTQLLNTLDVLQEQELLSAADTEQLREAYCYLRRTENRLQMWDDQQTHSLPSDEKQQQLLANSMGADNWPDFMRILDTYRQRVTAIFLQVFAVDDETDEHEALDILWSDQTDYEASLKLLEKQNFHPPEDTLQQLHALHTGRLYNSLTELARSRLDRLIPALLHASAQQNNPALAFSRALQVVQAIAQRSGYIAMLGDQPAALEQFVKLVHSSIWITTQLTQHPILLDNLLDTRQLYTPLNRQALGEALQQEMASIAPDDTGLVMERLRQFKLTQTLRVAAADISNMLPLMVVSDQLSWIAEAILDYAVQHVWTVMTEKTGIPCYEVDGEKHFADFGIVAYGKLGGIELGYSSDLDIIFIHDSTGKKQQTNGSKQMENPVFFARLARKIIHILSTFTHDGRLYEIDTRLRPSGASGLLVTGIESLAQYQREKAWVWEHQALLRSRIITGNQALRKRFEAMREDILCQPRNKNELRADVITMRQKMWQSPGSTDKQLINLKKDHGGITDIEFMVQYLILANAHEYPELVRWSDNIRQLESLQEFGLLSQGVADRLAETYRSLRNHTHELALQEEKALVPVEMFAGERGYVREYWAEIMGKD</sequence>
<dbReference type="AlphaFoldDB" id="A0A6S6U9S5"/>
<dbReference type="GO" id="GO:0005524">
    <property type="term" value="F:ATP binding"/>
    <property type="evidence" value="ECO:0007669"/>
    <property type="project" value="UniProtKB-UniRule"/>
</dbReference>
<feature type="domain" description="Glutamate-ammonia ligase adenylyltransferase repeated" evidence="8">
    <location>
        <begin position="528"/>
        <end position="783"/>
    </location>
</feature>
<dbReference type="Gene3D" id="1.20.120.1510">
    <property type="match status" value="1"/>
</dbReference>
<protein>
    <recommendedName>
        <fullName evidence="7">Bifunctional glutamine synthetase adenylyltransferase/adenylyl-removing enzyme</fullName>
    </recommendedName>
    <alternativeName>
        <fullName evidence="7">ATP:glutamine synthetase adenylyltransferase</fullName>
    </alternativeName>
    <alternativeName>
        <fullName evidence="7">ATase</fullName>
    </alternativeName>
    <domain>
        <recommendedName>
            <fullName evidence="7">Glutamine synthetase adenylyl-L-tyrosine phosphorylase</fullName>
            <ecNumber evidence="7">2.7.7.89</ecNumber>
        </recommendedName>
        <alternativeName>
            <fullName evidence="7">Adenylyl removase</fullName>
            <shortName evidence="7">AR</shortName>
            <shortName evidence="7">AT-N</shortName>
        </alternativeName>
    </domain>
    <domain>
        <recommendedName>
            <fullName evidence="7">Glutamine synthetase adenylyl transferase</fullName>
            <ecNumber evidence="7">2.7.7.42</ecNumber>
        </recommendedName>
        <alternativeName>
            <fullName evidence="7">Adenylyl transferase</fullName>
            <shortName evidence="7">AT</shortName>
            <shortName evidence="7">AT-C</shortName>
        </alternativeName>
    </domain>
</protein>
<dbReference type="PANTHER" id="PTHR30621">
    <property type="entry name" value="GLUTAMINE SYNTHETASE ADENYLYLTRANSFERASE"/>
    <property type="match status" value="1"/>
</dbReference>
<proteinExistence type="inferred from homology"/>
<dbReference type="GO" id="GO:0016874">
    <property type="term" value="F:ligase activity"/>
    <property type="evidence" value="ECO:0007669"/>
    <property type="project" value="UniProtKB-KW"/>
</dbReference>
<dbReference type="Pfam" id="PF08335">
    <property type="entry name" value="GlnD_UR_UTase"/>
    <property type="match status" value="2"/>
</dbReference>
<evidence type="ECO:0000256" key="4">
    <source>
        <dbReference type="ARBA" id="ARBA00022840"/>
    </source>
</evidence>
<keyword evidence="10" id="KW-0436">Ligase</keyword>
<dbReference type="GO" id="GO:0005829">
    <property type="term" value="C:cytosol"/>
    <property type="evidence" value="ECO:0007669"/>
    <property type="project" value="TreeGrafter"/>
</dbReference>
<dbReference type="SUPFAM" id="SSF81301">
    <property type="entry name" value="Nucleotidyltransferase"/>
    <property type="match status" value="2"/>
</dbReference>
<dbReference type="FunFam" id="3.30.460.10:FF:000009">
    <property type="entry name" value="Bifunctional glutamine synthetase adenylyltransferase/adenylyl-removing enzyme"/>
    <property type="match status" value="2"/>
</dbReference>
<keyword evidence="3 7" id="KW-0547">Nucleotide-binding</keyword>
<keyword evidence="6 7" id="KW-0511">Multifunctional enzyme</keyword>
<evidence type="ECO:0000313" key="10">
    <source>
        <dbReference type="EMBL" id="CAA6828438.1"/>
    </source>
</evidence>
<dbReference type="GO" id="GO:0008882">
    <property type="term" value="F:[glutamate-ammonia-ligase] adenylyltransferase activity"/>
    <property type="evidence" value="ECO:0007669"/>
    <property type="project" value="UniProtKB-UniRule"/>
</dbReference>
<dbReference type="EMBL" id="CACVAT010000467">
    <property type="protein sequence ID" value="CAA6828438.1"/>
    <property type="molecule type" value="Genomic_DNA"/>
</dbReference>
<dbReference type="PANTHER" id="PTHR30621:SF0">
    <property type="entry name" value="BIFUNCTIONAL GLUTAMINE SYNTHETASE ADENYLYLTRANSFERASE_ADENYLYL-REMOVING ENZYME"/>
    <property type="match status" value="1"/>
</dbReference>
<keyword evidence="5 7" id="KW-0460">Magnesium</keyword>
<comment type="cofactor">
    <cofactor evidence="7">
        <name>Mg(2+)</name>
        <dbReference type="ChEBI" id="CHEBI:18420"/>
    </cofactor>
</comment>
<reference evidence="10" key="1">
    <citation type="submission" date="2020-01" db="EMBL/GenBank/DDBJ databases">
        <authorList>
            <person name="Meier V. D."/>
            <person name="Meier V D."/>
        </authorList>
    </citation>
    <scope>NUCLEOTIDE SEQUENCE</scope>
    <source>
        <strain evidence="10">HLG_WM_MAG_09</strain>
    </source>
</reference>
<evidence type="ECO:0000256" key="7">
    <source>
        <dbReference type="HAMAP-Rule" id="MF_00802"/>
    </source>
</evidence>
<dbReference type="SUPFAM" id="SSF81593">
    <property type="entry name" value="Nucleotidyltransferase substrate binding subunit/domain"/>
    <property type="match status" value="2"/>
</dbReference>
<feature type="domain" description="PII-uridylyltransferase/Glutamine-synthetase adenylyltransferase" evidence="9">
    <location>
        <begin position="821"/>
        <end position="898"/>
    </location>
</feature>
<dbReference type="HAMAP" id="MF_00802">
    <property type="entry name" value="GlnE"/>
    <property type="match status" value="1"/>
</dbReference>
<dbReference type="InterPro" id="IPR043519">
    <property type="entry name" value="NT_sf"/>
</dbReference>
<evidence type="ECO:0000256" key="5">
    <source>
        <dbReference type="ARBA" id="ARBA00022842"/>
    </source>
</evidence>
<keyword evidence="2 7" id="KW-0548">Nucleotidyltransferase</keyword>
<dbReference type="EC" id="2.7.7.89" evidence="7"/>
<comment type="catalytic activity">
    <reaction evidence="7">
        <text>[glutamine synthetase]-O(4)-(5'-adenylyl)-L-tyrosine + phosphate = [glutamine synthetase]-L-tyrosine + ADP</text>
        <dbReference type="Rhea" id="RHEA:43716"/>
        <dbReference type="Rhea" id="RHEA-COMP:10660"/>
        <dbReference type="Rhea" id="RHEA-COMP:10661"/>
        <dbReference type="ChEBI" id="CHEBI:43474"/>
        <dbReference type="ChEBI" id="CHEBI:46858"/>
        <dbReference type="ChEBI" id="CHEBI:83624"/>
        <dbReference type="ChEBI" id="CHEBI:456216"/>
        <dbReference type="EC" id="2.7.7.89"/>
    </reaction>
</comment>
<dbReference type="GO" id="GO:0047388">
    <property type="term" value="F:[glutamine synthetase]-adenylyl-L-tyrosine phosphorylase activity"/>
    <property type="evidence" value="ECO:0007669"/>
    <property type="project" value="UniProtKB-EC"/>
</dbReference>
<dbReference type="InterPro" id="IPR023057">
    <property type="entry name" value="GlnE"/>
</dbReference>
<feature type="region of interest" description="Adenylyl removase" evidence="7">
    <location>
        <begin position="1"/>
        <end position="420"/>
    </location>
</feature>
<dbReference type="FunFam" id="1.20.120.330:FF:000005">
    <property type="entry name" value="Bifunctional glutamine synthetase adenylyltransferase/adenylyl-removing enzyme"/>
    <property type="match status" value="1"/>
</dbReference>
<dbReference type="InterPro" id="IPR013546">
    <property type="entry name" value="PII_UdlTrfase/GS_AdlTrfase"/>
</dbReference>
<name>A0A6S6U9S5_9GAMM</name>
<keyword evidence="1 7" id="KW-0808">Transferase</keyword>
<keyword evidence="4 7" id="KW-0067">ATP-binding</keyword>
<evidence type="ECO:0000256" key="6">
    <source>
        <dbReference type="ARBA" id="ARBA00023268"/>
    </source>
</evidence>
<dbReference type="EC" id="2.7.7.42" evidence="7"/>
<dbReference type="NCBIfam" id="NF008292">
    <property type="entry name" value="PRK11072.1"/>
    <property type="match status" value="1"/>
</dbReference>
<dbReference type="Gene3D" id="1.20.120.330">
    <property type="entry name" value="Nucleotidyltransferases domain 2"/>
    <property type="match status" value="2"/>
</dbReference>
<comment type="catalytic activity">
    <reaction evidence="7">
        <text>[glutamine synthetase]-L-tyrosine + ATP = [glutamine synthetase]-O(4)-(5'-adenylyl)-L-tyrosine + diphosphate</text>
        <dbReference type="Rhea" id="RHEA:18589"/>
        <dbReference type="Rhea" id="RHEA-COMP:10660"/>
        <dbReference type="Rhea" id="RHEA-COMP:10661"/>
        <dbReference type="ChEBI" id="CHEBI:30616"/>
        <dbReference type="ChEBI" id="CHEBI:33019"/>
        <dbReference type="ChEBI" id="CHEBI:46858"/>
        <dbReference type="ChEBI" id="CHEBI:83624"/>
        <dbReference type="EC" id="2.7.7.42"/>
    </reaction>
</comment>
<comment type="similarity">
    <text evidence="7">Belongs to the GlnE family.</text>
</comment>
<dbReference type="GO" id="GO:0000287">
    <property type="term" value="F:magnesium ion binding"/>
    <property type="evidence" value="ECO:0007669"/>
    <property type="project" value="UniProtKB-UniRule"/>
</dbReference>
<feature type="domain" description="Glutamate-ammonia ligase adenylyltransferase repeated" evidence="8">
    <location>
        <begin position="13"/>
        <end position="254"/>
    </location>
</feature>
<dbReference type="GO" id="GO:0000820">
    <property type="term" value="P:regulation of glutamine family amino acid metabolic process"/>
    <property type="evidence" value="ECO:0007669"/>
    <property type="project" value="UniProtKB-UniRule"/>
</dbReference>
<feature type="domain" description="PII-uridylyltransferase/Glutamine-synthetase adenylyltransferase" evidence="9">
    <location>
        <begin position="276"/>
        <end position="415"/>
    </location>
</feature>
<dbReference type="CDD" id="cd05401">
    <property type="entry name" value="NT_GlnE_GlnD_like"/>
    <property type="match status" value="2"/>
</dbReference>
<evidence type="ECO:0000256" key="1">
    <source>
        <dbReference type="ARBA" id="ARBA00022679"/>
    </source>
</evidence>
<evidence type="ECO:0000259" key="9">
    <source>
        <dbReference type="Pfam" id="PF08335"/>
    </source>
</evidence>
<dbReference type="Gene3D" id="3.30.460.10">
    <property type="entry name" value="Beta Polymerase, domain 2"/>
    <property type="match status" value="2"/>
</dbReference>
<feature type="region of interest" description="Adenylyl transferase" evidence="7">
    <location>
        <begin position="428"/>
        <end position="924"/>
    </location>
</feature>
<evidence type="ECO:0000256" key="3">
    <source>
        <dbReference type="ARBA" id="ARBA00022741"/>
    </source>
</evidence>
<evidence type="ECO:0000256" key="2">
    <source>
        <dbReference type="ARBA" id="ARBA00022695"/>
    </source>
</evidence>
<dbReference type="Pfam" id="PF03710">
    <property type="entry name" value="GlnE"/>
    <property type="match status" value="2"/>
</dbReference>
<dbReference type="InterPro" id="IPR005190">
    <property type="entry name" value="GlnE_rpt_dom"/>
</dbReference>
<gene>
    <name evidence="7" type="primary">glnE</name>
    <name evidence="10" type="ORF">HELGO_WM20325</name>
</gene>
<organism evidence="10">
    <name type="scientific">uncultured Thiotrichaceae bacterium</name>
    <dbReference type="NCBI Taxonomy" id="298394"/>
    <lineage>
        <taxon>Bacteria</taxon>
        <taxon>Pseudomonadati</taxon>
        <taxon>Pseudomonadota</taxon>
        <taxon>Gammaproteobacteria</taxon>
        <taxon>Thiotrichales</taxon>
        <taxon>Thiotrichaceae</taxon>
        <taxon>environmental samples</taxon>
    </lineage>
</organism>
<evidence type="ECO:0000259" key="8">
    <source>
        <dbReference type="Pfam" id="PF03710"/>
    </source>
</evidence>
<accession>A0A6S6U9S5</accession>
<comment type="function">
    <text evidence="7">Involved in the regulation of glutamine synthetase GlnA, a key enzyme in the process to assimilate ammonia. When cellular nitrogen levels are high, the C-terminal adenylyl transferase (AT) inactivates GlnA by covalent transfer of an adenylyl group from ATP to specific tyrosine residue of GlnA, thus reducing its activity. Conversely, when nitrogen levels are low, the N-terminal adenylyl removase (AR) activates GlnA by removing the adenylyl group by phosphorolysis, increasing its activity. The regulatory region of GlnE binds the signal transduction protein PII (GlnB) which indicates the nitrogen status of the cell.</text>
</comment>